<dbReference type="Gene3D" id="1.20.120.1750">
    <property type="match status" value="1"/>
</dbReference>
<dbReference type="VEuPathDB" id="TrichDB:TVAG_037010"/>
<dbReference type="GO" id="GO:0008270">
    <property type="term" value="F:zinc ion binding"/>
    <property type="evidence" value="ECO:0007669"/>
    <property type="project" value="UniProtKB-KW"/>
</dbReference>
<evidence type="ECO:0000313" key="10">
    <source>
        <dbReference type="Proteomes" id="UP000001542"/>
    </source>
</evidence>
<organism evidence="9 10">
    <name type="scientific">Trichomonas vaginalis (strain ATCC PRA-98 / G3)</name>
    <dbReference type="NCBI Taxonomy" id="412133"/>
    <lineage>
        <taxon>Eukaryota</taxon>
        <taxon>Metamonada</taxon>
        <taxon>Parabasalia</taxon>
        <taxon>Trichomonadida</taxon>
        <taxon>Trichomonadidae</taxon>
        <taxon>Trichomonas</taxon>
    </lineage>
</organism>
<dbReference type="Pfam" id="PF01485">
    <property type="entry name" value="IBR"/>
    <property type="match status" value="1"/>
</dbReference>
<dbReference type="PROSITE" id="PS51873">
    <property type="entry name" value="TRIAD"/>
    <property type="match status" value="1"/>
</dbReference>
<dbReference type="RefSeq" id="XP_001308698.1">
    <property type="nucleotide sequence ID" value="XM_001308697.1"/>
</dbReference>
<dbReference type="InParanoid" id="A2FH43"/>
<dbReference type="GO" id="GO:0043130">
    <property type="term" value="F:ubiquitin binding"/>
    <property type="evidence" value="ECO:0000318"/>
    <property type="project" value="GO_Central"/>
</dbReference>
<dbReference type="STRING" id="5722.A2FH43"/>
<dbReference type="VEuPathDB" id="TrichDB:TVAGG3_0470390"/>
<dbReference type="InterPro" id="IPR044066">
    <property type="entry name" value="TRIAD_supradom"/>
</dbReference>
<dbReference type="EMBL" id="DS113789">
    <property type="protein sequence ID" value="EAX95768.1"/>
    <property type="molecule type" value="Genomic_DNA"/>
</dbReference>
<evidence type="ECO:0000259" key="8">
    <source>
        <dbReference type="PROSITE" id="PS51873"/>
    </source>
</evidence>
<dbReference type="eggNOG" id="KOG1812">
    <property type="taxonomic scope" value="Eukaryota"/>
</dbReference>
<dbReference type="InterPro" id="IPR002867">
    <property type="entry name" value="IBR_dom"/>
</dbReference>
<dbReference type="InterPro" id="IPR051628">
    <property type="entry name" value="LUBAC_E3_Ligases"/>
</dbReference>
<name>A2FH43_TRIV3</name>
<evidence type="ECO:0000256" key="4">
    <source>
        <dbReference type="ARBA" id="ARBA00022737"/>
    </source>
</evidence>
<comment type="pathway">
    <text evidence="1">Protein modification; protein ubiquitination.</text>
</comment>
<keyword evidence="6" id="KW-0833">Ubl conjugation pathway</keyword>
<accession>A2FH43</accession>
<dbReference type="GO" id="GO:0043161">
    <property type="term" value="P:proteasome-mediated ubiquitin-dependent protein catabolic process"/>
    <property type="evidence" value="ECO:0000318"/>
    <property type="project" value="GO_Central"/>
</dbReference>
<dbReference type="GO" id="GO:0004842">
    <property type="term" value="F:ubiquitin-protein transferase activity"/>
    <property type="evidence" value="ECO:0000318"/>
    <property type="project" value="GO_Central"/>
</dbReference>
<keyword evidence="5" id="KW-0863">Zinc-finger</keyword>
<keyword evidence="10" id="KW-1185">Reference proteome</keyword>
<keyword evidence="7" id="KW-0862">Zinc</keyword>
<reference evidence="9" key="1">
    <citation type="submission" date="2006-10" db="EMBL/GenBank/DDBJ databases">
        <authorList>
            <person name="Amadeo P."/>
            <person name="Zhao Q."/>
            <person name="Wortman J."/>
            <person name="Fraser-Liggett C."/>
            <person name="Carlton J."/>
        </authorList>
    </citation>
    <scope>NUCLEOTIDE SEQUENCE</scope>
    <source>
        <strain evidence="9">G3</strain>
    </source>
</reference>
<dbReference type="PROSITE" id="PS00028">
    <property type="entry name" value="ZINC_FINGER_C2H2_1"/>
    <property type="match status" value="1"/>
</dbReference>
<evidence type="ECO:0000256" key="7">
    <source>
        <dbReference type="ARBA" id="ARBA00022833"/>
    </source>
</evidence>
<dbReference type="KEGG" id="tva:4753528"/>
<dbReference type="InterPro" id="IPR013087">
    <property type="entry name" value="Znf_C2H2_type"/>
</dbReference>
<feature type="domain" description="RING-type" evidence="8">
    <location>
        <begin position="387"/>
        <end position="618"/>
    </location>
</feature>
<keyword evidence="3" id="KW-0479">Metal-binding</keyword>
<dbReference type="PANTHER" id="PTHR22770">
    <property type="entry name" value="UBIQUITIN CONJUGATING ENZYME 7 INTERACTING PROTEIN-RELATED"/>
    <property type="match status" value="1"/>
</dbReference>
<keyword evidence="2" id="KW-0808">Transferase</keyword>
<dbReference type="OMA" id="SSECYTH"/>
<dbReference type="AlphaFoldDB" id="A2FH43"/>
<evidence type="ECO:0000256" key="3">
    <source>
        <dbReference type="ARBA" id="ARBA00022723"/>
    </source>
</evidence>
<reference evidence="9" key="2">
    <citation type="journal article" date="2007" name="Science">
        <title>Draft genome sequence of the sexually transmitted pathogen Trichomonas vaginalis.</title>
        <authorList>
            <person name="Carlton J.M."/>
            <person name="Hirt R.P."/>
            <person name="Silva J.C."/>
            <person name="Delcher A.L."/>
            <person name="Schatz M."/>
            <person name="Zhao Q."/>
            <person name="Wortman J.R."/>
            <person name="Bidwell S.L."/>
            <person name="Alsmark U.C.M."/>
            <person name="Besteiro S."/>
            <person name="Sicheritz-Ponten T."/>
            <person name="Noel C.J."/>
            <person name="Dacks J.B."/>
            <person name="Foster P.G."/>
            <person name="Simillion C."/>
            <person name="Van de Peer Y."/>
            <person name="Miranda-Saavedra D."/>
            <person name="Barton G.J."/>
            <person name="Westrop G.D."/>
            <person name="Mueller S."/>
            <person name="Dessi D."/>
            <person name="Fiori P.L."/>
            <person name="Ren Q."/>
            <person name="Paulsen I."/>
            <person name="Zhang H."/>
            <person name="Bastida-Corcuera F.D."/>
            <person name="Simoes-Barbosa A."/>
            <person name="Brown M.T."/>
            <person name="Hayes R.D."/>
            <person name="Mukherjee M."/>
            <person name="Okumura C.Y."/>
            <person name="Schneider R."/>
            <person name="Smith A.J."/>
            <person name="Vanacova S."/>
            <person name="Villalvazo M."/>
            <person name="Haas B.J."/>
            <person name="Pertea M."/>
            <person name="Feldblyum T.V."/>
            <person name="Utterback T.R."/>
            <person name="Shu C.L."/>
            <person name="Osoegawa K."/>
            <person name="de Jong P.J."/>
            <person name="Hrdy I."/>
            <person name="Horvathova L."/>
            <person name="Zubacova Z."/>
            <person name="Dolezal P."/>
            <person name="Malik S.B."/>
            <person name="Logsdon J.M. Jr."/>
            <person name="Henze K."/>
            <person name="Gupta A."/>
            <person name="Wang C.C."/>
            <person name="Dunne R.L."/>
            <person name="Upcroft J.A."/>
            <person name="Upcroft P."/>
            <person name="White O."/>
            <person name="Salzberg S.L."/>
            <person name="Tang P."/>
            <person name="Chiu C.-H."/>
            <person name="Lee Y.-S."/>
            <person name="Embley T.M."/>
            <person name="Coombs G.H."/>
            <person name="Mottram J.C."/>
            <person name="Tachezy J."/>
            <person name="Fraser-Liggett C.M."/>
            <person name="Johnson P.J."/>
        </authorList>
    </citation>
    <scope>NUCLEOTIDE SEQUENCE [LARGE SCALE GENOMIC DNA]</scope>
    <source>
        <strain evidence="9">G3</strain>
    </source>
</reference>
<keyword evidence="4" id="KW-0677">Repeat</keyword>
<evidence type="ECO:0000313" key="9">
    <source>
        <dbReference type="EMBL" id="EAX95768.1"/>
    </source>
</evidence>
<protein>
    <recommendedName>
        <fullName evidence="8">RING-type domain-containing protein</fullName>
    </recommendedName>
</protein>
<proteinExistence type="predicted"/>
<dbReference type="GO" id="GO:0000151">
    <property type="term" value="C:ubiquitin ligase complex"/>
    <property type="evidence" value="ECO:0000318"/>
    <property type="project" value="GO_Central"/>
</dbReference>
<evidence type="ECO:0000256" key="6">
    <source>
        <dbReference type="ARBA" id="ARBA00022786"/>
    </source>
</evidence>
<evidence type="ECO:0000256" key="1">
    <source>
        <dbReference type="ARBA" id="ARBA00004906"/>
    </source>
</evidence>
<evidence type="ECO:0000256" key="2">
    <source>
        <dbReference type="ARBA" id="ARBA00022679"/>
    </source>
</evidence>
<dbReference type="SUPFAM" id="SSF57850">
    <property type="entry name" value="RING/U-box"/>
    <property type="match status" value="1"/>
</dbReference>
<dbReference type="GO" id="GO:0097039">
    <property type="term" value="P:protein linear polyubiquitination"/>
    <property type="evidence" value="ECO:0000318"/>
    <property type="project" value="GO_Central"/>
</dbReference>
<evidence type="ECO:0000256" key="5">
    <source>
        <dbReference type="ARBA" id="ARBA00022771"/>
    </source>
</evidence>
<dbReference type="PANTHER" id="PTHR22770:SF13">
    <property type="entry name" value="RING-TYPE DOMAIN-CONTAINING PROTEIN"/>
    <property type="match status" value="1"/>
</dbReference>
<dbReference type="OrthoDB" id="442087at2759"/>
<sequence>MSVRCFVLLDSLLGENGIQNLVAMKENYKLITDKMKEIFPTNITKEVRRIERKCKTIDGEEMFISPRPGIDSFIYPPEFCFIGSLNEVYFIHSPKENLYEFIDCPGSFMHPFFVNLVSIYTDSSVNLMSYNNKILIEDKKQKANIEKIVSDVSNLMFFVSDTVLILEILSGFSIEIITTPTGYLSRVLNSNSLFVYHLDKEAMMYCLNHMNDLRSGNKSLRISFIDNRNPYVLVSDTQLKIKSKRLTFGASKEVSYACNIRTLNELETVKTNDEEIFVDEVAFVPPASVFHPSLFYHTPAIEFLSQFLEQFGISSFQVNNSLSMSWKHAQKAREILSDPKNNFEVSFKILSLSSEIPIQNVVSQILELKKNWTIDKKRHVVIVPSDEEEFAKTELAEFLSEEEPEVFGCVNMCDNPVKSHYVVTIYDLENNTCESKPLCLTCFEDELNFKFEQNKGNTIYTTQPELFGLDGYCPLGQLIYSMKNDARITDILNRWLRCVIIFVLHSDKNSFFFCPEHEDIVWIKSHFDECSICHKRLCKTCGALHPKGTPCPKQMSEEIKESDTLKKCPNCGKLIFKYTGCNHMACTCGKHFCWHCKACYNTSSECYTHLEKVHGGYY</sequence>
<dbReference type="Proteomes" id="UP000001542">
    <property type="component" value="Unassembled WGS sequence"/>
</dbReference>
<gene>
    <name evidence="9" type="ORF">TVAG_037010</name>
</gene>